<evidence type="ECO:0000256" key="4">
    <source>
        <dbReference type="PROSITE-ProRule" id="PRU00335"/>
    </source>
</evidence>
<name>A0ABV3TKG8_9RHOB</name>
<evidence type="ECO:0000313" key="6">
    <source>
        <dbReference type="EMBL" id="MEX1662072.1"/>
    </source>
</evidence>
<dbReference type="Gene3D" id="1.10.357.10">
    <property type="entry name" value="Tetracycline Repressor, domain 2"/>
    <property type="match status" value="1"/>
</dbReference>
<dbReference type="InterPro" id="IPR050109">
    <property type="entry name" value="HTH-type_TetR-like_transc_reg"/>
</dbReference>
<sequence length="204" mass="22301">MLVRKSANERKSEIVTAMLRLADELGPDRLTTQSVADAVGVTQPAIFRHFATKQDLWLAVAEMISDHLTTAWAEALVSSDDPISRIKALILVQLRQIEAMPAIPSILFSRELQVENDSLRTSVQGLMTQLIGLLQTELLAGQAAGVFNPALSPKDGALLLISLVQGLTIRWTLGKRDFALVPEGRRLLDAQLGLLRNTQAEVSQ</sequence>
<dbReference type="Proteomes" id="UP001557465">
    <property type="component" value="Unassembled WGS sequence"/>
</dbReference>
<keyword evidence="2 4" id="KW-0238">DNA-binding</keyword>
<keyword evidence="1" id="KW-0805">Transcription regulation</keyword>
<dbReference type="SUPFAM" id="SSF46689">
    <property type="entry name" value="Homeodomain-like"/>
    <property type="match status" value="1"/>
</dbReference>
<dbReference type="InterPro" id="IPR009057">
    <property type="entry name" value="Homeodomain-like_sf"/>
</dbReference>
<evidence type="ECO:0000256" key="2">
    <source>
        <dbReference type="ARBA" id="ARBA00023125"/>
    </source>
</evidence>
<dbReference type="InterPro" id="IPR023772">
    <property type="entry name" value="DNA-bd_HTH_TetR-type_CS"/>
</dbReference>
<accession>A0ABV3TKG8</accession>
<dbReference type="InterPro" id="IPR036271">
    <property type="entry name" value="Tet_transcr_reg_TetR-rel_C_sf"/>
</dbReference>
<dbReference type="RefSeq" id="WP_368391946.1">
    <property type="nucleotide sequence ID" value="NZ_JBFRYC010000005.1"/>
</dbReference>
<dbReference type="PROSITE" id="PS01081">
    <property type="entry name" value="HTH_TETR_1"/>
    <property type="match status" value="1"/>
</dbReference>
<evidence type="ECO:0000256" key="3">
    <source>
        <dbReference type="ARBA" id="ARBA00023163"/>
    </source>
</evidence>
<comment type="caution">
    <text evidence="6">The sequence shown here is derived from an EMBL/GenBank/DDBJ whole genome shotgun (WGS) entry which is preliminary data.</text>
</comment>
<dbReference type="InterPro" id="IPR001647">
    <property type="entry name" value="HTH_TetR"/>
</dbReference>
<evidence type="ECO:0000313" key="7">
    <source>
        <dbReference type="Proteomes" id="UP001557465"/>
    </source>
</evidence>
<keyword evidence="7" id="KW-1185">Reference proteome</keyword>
<keyword evidence="3" id="KW-0804">Transcription</keyword>
<gene>
    <name evidence="6" type="ORF">AB4874_10480</name>
</gene>
<dbReference type="PRINTS" id="PR00455">
    <property type="entry name" value="HTHTETR"/>
</dbReference>
<dbReference type="Pfam" id="PF00440">
    <property type="entry name" value="TetR_N"/>
    <property type="match status" value="1"/>
</dbReference>
<evidence type="ECO:0000256" key="1">
    <source>
        <dbReference type="ARBA" id="ARBA00023015"/>
    </source>
</evidence>
<reference evidence="6 7" key="1">
    <citation type="journal article" date="2011" name="Int. J. Syst. Evol. Microbiol.">
        <title>Zhongshania antarctica gen. nov., sp. nov. and Zhongshania guokunii sp. nov., gammaproteobacteria respectively isolated from coastal attached (fast) ice and surface seawater of the Antarctic.</title>
        <authorList>
            <person name="Li H.J."/>
            <person name="Zhang X.Y."/>
            <person name="Chen C.X."/>
            <person name="Zhang Y.J."/>
            <person name="Gao Z.M."/>
            <person name="Yu Y."/>
            <person name="Chen X.L."/>
            <person name="Chen B."/>
            <person name="Zhang Y.Z."/>
        </authorList>
    </citation>
    <scope>NUCLEOTIDE SEQUENCE [LARGE SCALE GENOMIC DNA]</scope>
    <source>
        <strain evidence="6 7">15-R06ZXC-3</strain>
    </source>
</reference>
<proteinExistence type="predicted"/>
<feature type="DNA-binding region" description="H-T-H motif" evidence="4">
    <location>
        <begin position="31"/>
        <end position="50"/>
    </location>
</feature>
<feature type="domain" description="HTH tetR-type" evidence="5">
    <location>
        <begin position="8"/>
        <end position="68"/>
    </location>
</feature>
<dbReference type="PANTHER" id="PTHR30055:SF240">
    <property type="entry name" value="HTH-TYPE TRANSCRIPTIONAL REGULATOR ACRR"/>
    <property type="match status" value="1"/>
</dbReference>
<protein>
    <submittedName>
        <fullName evidence="6">TetR/AcrR family transcriptional regulator</fullName>
    </submittedName>
</protein>
<dbReference type="EMBL" id="JBFRYC010000005">
    <property type="protein sequence ID" value="MEX1662072.1"/>
    <property type="molecule type" value="Genomic_DNA"/>
</dbReference>
<dbReference type="PANTHER" id="PTHR30055">
    <property type="entry name" value="HTH-TYPE TRANSCRIPTIONAL REGULATOR RUTR"/>
    <property type="match status" value="1"/>
</dbReference>
<dbReference type="PROSITE" id="PS50977">
    <property type="entry name" value="HTH_TETR_2"/>
    <property type="match status" value="1"/>
</dbReference>
<evidence type="ECO:0000259" key="5">
    <source>
        <dbReference type="PROSITE" id="PS50977"/>
    </source>
</evidence>
<dbReference type="SUPFAM" id="SSF48498">
    <property type="entry name" value="Tetracyclin repressor-like, C-terminal domain"/>
    <property type="match status" value="1"/>
</dbReference>
<organism evidence="6 7">
    <name type="scientific">Thioclava arctica</name>
    <dbReference type="NCBI Taxonomy" id="3238301"/>
    <lineage>
        <taxon>Bacteria</taxon>
        <taxon>Pseudomonadati</taxon>
        <taxon>Pseudomonadota</taxon>
        <taxon>Alphaproteobacteria</taxon>
        <taxon>Rhodobacterales</taxon>
        <taxon>Paracoccaceae</taxon>
        <taxon>Thioclava</taxon>
    </lineage>
</organism>